<dbReference type="GO" id="GO:0005886">
    <property type="term" value="C:plasma membrane"/>
    <property type="evidence" value="ECO:0007669"/>
    <property type="project" value="UniProtKB-SubCell"/>
</dbReference>
<name>F2K2S3_MARM1</name>
<evidence type="ECO:0000256" key="7">
    <source>
        <dbReference type="ARBA" id="ARBA00023136"/>
    </source>
</evidence>
<feature type="transmembrane region" description="Helical" evidence="9">
    <location>
        <begin position="48"/>
        <end position="70"/>
    </location>
</feature>
<dbReference type="KEGG" id="mme:Marme_1958"/>
<dbReference type="OrthoDB" id="9814020at2"/>
<dbReference type="eggNOG" id="COG2391">
    <property type="taxonomic scope" value="Bacteria"/>
</dbReference>
<reference evidence="10 11" key="1">
    <citation type="journal article" date="2012" name="Stand. Genomic Sci.">
        <title>Complete genome sequence of the melanogenic marine bacterium Marinomonas mediterranea type strain (MMB-1(T)).</title>
        <authorList>
            <person name="Lucas-Elio P."/>
            <person name="Goodwin L."/>
            <person name="Woyke T."/>
            <person name="Pitluck S."/>
            <person name="Nolan M."/>
            <person name="Kyrpides N.C."/>
            <person name="Detter J.C."/>
            <person name="Copeland A."/>
            <person name="Teshima H."/>
            <person name="Bruce D."/>
            <person name="Detter C."/>
            <person name="Tapia R."/>
            <person name="Han S."/>
            <person name="Land M.L."/>
            <person name="Ivanova N."/>
            <person name="Mikhailova N."/>
            <person name="Johnston A.W."/>
            <person name="Sanchez-Amat A."/>
        </authorList>
    </citation>
    <scope>NUCLEOTIDE SEQUENCE [LARGE SCALE GENOMIC DNA]</scope>
    <source>
        <strain evidence="11">ATCC 700492 / JCM 21426 / NBRC 103028 / MMB-1</strain>
    </source>
</reference>
<feature type="transmembrane region" description="Helical" evidence="9">
    <location>
        <begin position="12"/>
        <end position="36"/>
    </location>
</feature>
<dbReference type="AlphaFoldDB" id="F2K2S3"/>
<evidence type="ECO:0000313" key="11">
    <source>
        <dbReference type="Proteomes" id="UP000001062"/>
    </source>
</evidence>
<feature type="transmembrane region" description="Helical" evidence="9">
    <location>
        <begin position="82"/>
        <end position="102"/>
    </location>
</feature>
<dbReference type="Pfam" id="PF04143">
    <property type="entry name" value="Sulf_transp"/>
    <property type="match status" value="1"/>
</dbReference>
<keyword evidence="6 9" id="KW-1133">Transmembrane helix</keyword>
<dbReference type="PANTHER" id="PTHR30574:SF1">
    <property type="entry name" value="SULPHUR TRANSPORT DOMAIN-CONTAINING PROTEIN"/>
    <property type="match status" value="1"/>
</dbReference>
<proteinExistence type="inferred from homology"/>
<comment type="similarity">
    <text evidence="8">Belongs to the TsuA/YedE (TC 9.B.102) family.</text>
</comment>
<keyword evidence="3" id="KW-1003">Cell membrane</keyword>
<evidence type="ECO:0000313" key="10">
    <source>
        <dbReference type="EMBL" id="ADZ91206.1"/>
    </source>
</evidence>
<evidence type="ECO:0000256" key="4">
    <source>
        <dbReference type="ARBA" id="ARBA00022519"/>
    </source>
</evidence>
<dbReference type="Proteomes" id="UP000001062">
    <property type="component" value="Chromosome"/>
</dbReference>
<evidence type="ECO:0000256" key="5">
    <source>
        <dbReference type="ARBA" id="ARBA00022692"/>
    </source>
</evidence>
<keyword evidence="11" id="KW-1185">Reference proteome</keyword>
<comment type="subcellular location">
    <subcellularLocation>
        <location evidence="1">Cell inner membrane</location>
        <topology evidence="1">Multi-pass membrane protein</topology>
    </subcellularLocation>
</comment>
<dbReference type="RefSeq" id="WP_013661111.1">
    <property type="nucleotide sequence ID" value="NC_015276.1"/>
</dbReference>
<gene>
    <name evidence="10" type="ordered locus">Marme_1958</name>
</gene>
<evidence type="ECO:0000256" key="6">
    <source>
        <dbReference type="ARBA" id="ARBA00022989"/>
    </source>
</evidence>
<evidence type="ECO:0000256" key="8">
    <source>
        <dbReference type="ARBA" id="ARBA00035655"/>
    </source>
</evidence>
<dbReference type="EMBL" id="CP002583">
    <property type="protein sequence ID" value="ADZ91206.1"/>
    <property type="molecule type" value="Genomic_DNA"/>
</dbReference>
<evidence type="ECO:0000256" key="2">
    <source>
        <dbReference type="ARBA" id="ARBA00022448"/>
    </source>
</evidence>
<keyword evidence="2" id="KW-0813">Transport</keyword>
<dbReference type="STRING" id="717774.Marme_1958"/>
<evidence type="ECO:0000256" key="3">
    <source>
        <dbReference type="ARBA" id="ARBA00022475"/>
    </source>
</evidence>
<evidence type="ECO:0000256" key="9">
    <source>
        <dbReference type="SAM" id="Phobius"/>
    </source>
</evidence>
<organism evidence="10 11">
    <name type="scientific">Marinomonas mediterranea (strain ATCC 700492 / JCM 21426 / NBRC 103028 / MMB-1)</name>
    <dbReference type="NCBI Taxonomy" id="717774"/>
    <lineage>
        <taxon>Bacteria</taxon>
        <taxon>Pseudomonadati</taxon>
        <taxon>Pseudomonadota</taxon>
        <taxon>Gammaproteobacteria</taxon>
        <taxon>Oceanospirillales</taxon>
        <taxon>Oceanospirillaceae</taxon>
        <taxon>Marinomonas</taxon>
    </lineage>
</organism>
<dbReference type="PATRIC" id="fig|717774.3.peg.2021"/>
<keyword evidence="4" id="KW-0997">Cell inner membrane</keyword>
<keyword evidence="5 9" id="KW-0812">Transmembrane</keyword>
<evidence type="ECO:0000256" key="1">
    <source>
        <dbReference type="ARBA" id="ARBA00004429"/>
    </source>
</evidence>
<dbReference type="InterPro" id="IPR007272">
    <property type="entry name" value="Sulf_transp_TsuA/YedE"/>
</dbReference>
<keyword evidence="7 9" id="KW-0472">Membrane</keyword>
<dbReference type="PANTHER" id="PTHR30574">
    <property type="entry name" value="INNER MEMBRANE PROTEIN YEDE"/>
    <property type="match status" value="1"/>
</dbReference>
<protein>
    <submittedName>
        <fullName evidence="10">Uncharacterized protein</fullName>
    </submittedName>
</protein>
<accession>F2K2S3</accession>
<dbReference type="HOGENOM" id="CLU_122700_1_0_6"/>
<feature type="transmembrane region" description="Helical" evidence="9">
    <location>
        <begin position="114"/>
        <end position="135"/>
    </location>
</feature>
<sequence length="137" mass="13879">MIAYINPIIGGLLIGLSATMLLIGSGRVAGISGLLANALFKNNKVRPLLFLTGLVVGGVVAHNLLGVATADTSSSSSLQSPTWVIIVSGLLVGYGTRLGSGCTSGHGVCGIPRLSIRSIVATCLFMSTAILTVAITR</sequence>